<proteinExistence type="predicted"/>
<feature type="region of interest" description="Disordered" evidence="1">
    <location>
        <begin position="43"/>
        <end position="67"/>
    </location>
</feature>
<name>A0A3N1HQM9_9ACTN</name>
<dbReference type="AlphaFoldDB" id="A0A3N1HQM9"/>
<dbReference type="RefSeq" id="WP_123379001.1">
    <property type="nucleotide sequence ID" value="NZ_RJKN01000002.1"/>
</dbReference>
<evidence type="ECO:0000256" key="1">
    <source>
        <dbReference type="SAM" id="MobiDB-lite"/>
    </source>
</evidence>
<evidence type="ECO:0000313" key="4">
    <source>
        <dbReference type="Proteomes" id="UP000276232"/>
    </source>
</evidence>
<keyword evidence="2" id="KW-0472">Membrane</keyword>
<evidence type="ECO:0000256" key="2">
    <source>
        <dbReference type="SAM" id="Phobius"/>
    </source>
</evidence>
<keyword evidence="4" id="KW-1185">Reference proteome</keyword>
<dbReference type="Proteomes" id="UP000276232">
    <property type="component" value="Unassembled WGS sequence"/>
</dbReference>
<keyword evidence="2" id="KW-0812">Transmembrane</keyword>
<keyword evidence="2" id="KW-1133">Transmembrane helix</keyword>
<accession>A0A3N1HQM9</accession>
<feature type="compositionally biased region" description="Basic and acidic residues" evidence="1">
    <location>
        <begin position="57"/>
        <end position="67"/>
    </location>
</feature>
<organism evidence="3 4">
    <name type="scientific">Pseudokineococcus lusitanus</name>
    <dbReference type="NCBI Taxonomy" id="763993"/>
    <lineage>
        <taxon>Bacteria</taxon>
        <taxon>Bacillati</taxon>
        <taxon>Actinomycetota</taxon>
        <taxon>Actinomycetes</taxon>
        <taxon>Kineosporiales</taxon>
        <taxon>Kineosporiaceae</taxon>
        <taxon>Pseudokineococcus</taxon>
    </lineage>
</organism>
<reference evidence="3 4" key="1">
    <citation type="journal article" date="2015" name="Stand. Genomic Sci.">
        <title>Genomic Encyclopedia of Bacterial and Archaeal Type Strains, Phase III: the genomes of soil and plant-associated and newly described type strains.</title>
        <authorList>
            <person name="Whitman W.B."/>
            <person name="Woyke T."/>
            <person name="Klenk H.P."/>
            <person name="Zhou Y."/>
            <person name="Lilburn T.G."/>
            <person name="Beck B.J."/>
            <person name="De Vos P."/>
            <person name="Vandamme P."/>
            <person name="Eisen J.A."/>
            <person name="Garrity G."/>
            <person name="Hugenholtz P."/>
            <person name="Kyrpides N.C."/>
        </authorList>
    </citation>
    <scope>NUCLEOTIDE SEQUENCE [LARGE SCALE GENOMIC DNA]</scope>
    <source>
        <strain evidence="3 4">CECT 7306</strain>
    </source>
</reference>
<evidence type="ECO:0000313" key="3">
    <source>
        <dbReference type="EMBL" id="ROP44760.1"/>
    </source>
</evidence>
<dbReference type="InParanoid" id="A0A3N1HQM9"/>
<protein>
    <submittedName>
        <fullName evidence="3">Uncharacterized protein</fullName>
    </submittedName>
</protein>
<gene>
    <name evidence="3" type="ORF">EDC03_0888</name>
</gene>
<dbReference type="EMBL" id="RJKN01000002">
    <property type="protein sequence ID" value="ROP44760.1"/>
    <property type="molecule type" value="Genomic_DNA"/>
</dbReference>
<comment type="caution">
    <text evidence="3">The sequence shown here is derived from an EMBL/GenBank/DDBJ whole genome shotgun (WGS) entry which is preliminary data.</text>
</comment>
<feature type="transmembrane region" description="Helical" evidence="2">
    <location>
        <begin position="21"/>
        <end position="42"/>
    </location>
</feature>
<sequence>MSALEVRGAAADAPDRPARRLGAFGLLLVAVLGAGLGVGALVGPVTPPGAPAAPAAHDGDHPAPDHG</sequence>